<dbReference type="Gene3D" id="1.25.40.10">
    <property type="entry name" value="Tetratricopeptide repeat domain"/>
    <property type="match status" value="1"/>
</dbReference>
<accession>A0A2N5SK85</accession>
<feature type="region of interest" description="Disordered" evidence="1">
    <location>
        <begin position="1"/>
        <end position="206"/>
    </location>
</feature>
<dbReference type="InterPro" id="IPR018253">
    <property type="entry name" value="DnaJ_domain_CS"/>
</dbReference>
<evidence type="ECO:0000256" key="1">
    <source>
        <dbReference type="SAM" id="MobiDB-lite"/>
    </source>
</evidence>
<dbReference type="InterPro" id="IPR036869">
    <property type="entry name" value="J_dom_sf"/>
</dbReference>
<dbReference type="CDD" id="cd06257">
    <property type="entry name" value="DnaJ"/>
    <property type="match status" value="1"/>
</dbReference>
<dbReference type="SUPFAM" id="SSF46565">
    <property type="entry name" value="Chaperone J-domain"/>
    <property type="match status" value="1"/>
</dbReference>
<proteinExistence type="predicted"/>
<dbReference type="InterPro" id="IPR011990">
    <property type="entry name" value="TPR-like_helical_dom_sf"/>
</dbReference>
<feature type="compositionally biased region" description="Polar residues" evidence="1">
    <location>
        <begin position="8"/>
        <end position="23"/>
    </location>
</feature>
<dbReference type="Gene3D" id="1.10.287.110">
    <property type="entry name" value="DnaJ domain"/>
    <property type="match status" value="1"/>
</dbReference>
<name>A0A2N5SK85_9BASI</name>
<comment type="caution">
    <text evidence="3">The sequence shown here is derived from an EMBL/GenBank/DDBJ whole genome shotgun (WGS) entry which is preliminary data.</text>
</comment>
<feature type="compositionally biased region" description="Low complexity" evidence="1">
    <location>
        <begin position="647"/>
        <end position="659"/>
    </location>
</feature>
<feature type="domain" description="J" evidence="2">
    <location>
        <begin position="713"/>
        <end position="774"/>
    </location>
</feature>
<dbReference type="SMART" id="SM00271">
    <property type="entry name" value="DnaJ"/>
    <property type="match status" value="1"/>
</dbReference>
<feature type="region of interest" description="Disordered" evidence="1">
    <location>
        <begin position="682"/>
        <end position="714"/>
    </location>
</feature>
<dbReference type="PROSITE" id="PS50076">
    <property type="entry name" value="DNAJ_2"/>
    <property type="match status" value="1"/>
</dbReference>
<dbReference type="SUPFAM" id="SSF48452">
    <property type="entry name" value="TPR-like"/>
    <property type="match status" value="1"/>
</dbReference>
<dbReference type="InterPro" id="IPR052758">
    <property type="entry name" value="SRC_co-chaperone"/>
</dbReference>
<gene>
    <name evidence="3" type="ORF">PCANC_18432</name>
</gene>
<feature type="compositionally biased region" description="Low complexity" evidence="1">
    <location>
        <begin position="103"/>
        <end position="112"/>
    </location>
</feature>
<evidence type="ECO:0000313" key="4">
    <source>
        <dbReference type="Proteomes" id="UP000235388"/>
    </source>
</evidence>
<organism evidence="3 4">
    <name type="scientific">Puccinia coronata f. sp. avenae</name>
    <dbReference type="NCBI Taxonomy" id="200324"/>
    <lineage>
        <taxon>Eukaryota</taxon>
        <taxon>Fungi</taxon>
        <taxon>Dikarya</taxon>
        <taxon>Basidiomycota</taxon>
        <taxon>Pucciniomycotina</taxon>
        <taxon>Pucciniomycetes</taxon>
        <taxon>Pucciniales</taxon>
        <taxon>Pucciniaceae</taxon>
        <taxon>Puccinia</taxon>
    </lineage>
</organism>
<dbReference type="Pfam" id="PF00226">
    <property type="entry name" value="DnaJ"/>
    <property type="match status" value="1"/>
</dbReference>
<feature type="region of interest" description="Disordered" evidence="1">
    <location>
        <begin position="641"/>
        <end position="660"/>
    </location>
</feature>
<dbReference type="InterPro" id="IPR001623">
    <property type="entry name" value="DnaJ_domain"/>
</dbReference>
<dbReference type="OrthoDB" id="445556at2759"/>
<feature type="compositionally biased region" description="Low complexity" evidence="1">
    <location>
        <begin position="690"/>
        <end position="701"/>
    </location>
</feature>
<dbReference type="EMBL" id="PGCJ01000943">
    <property type="protein sequence ID" value="PLW13631.1"/>
    <property type="molecule type" value="Genomic_DNA"/>
</dbReference>
<dbReference type="PANTHER" id="PTHR44200:SF1">
    <property type="entry name" value="DNAJ HOMOLOG SUBFAMILY C MEMBER 7"/>
    <property type="match status" value="1"/>
</dbReference>
<evidence type="ECO:0000313" key="3">
    <source>
        <dbReference type="EMBL" id="PLW13631.1"/>
    </source>
</evidence>
<dbReference type="Proteomes" id="UP000235388">
    <property type="component" value="Unassembled WGS sequence"/>
</dbReference>
<reference evidence="3 4" key="1">
    <citation type="submission" date="2017-11" db="EMBL/GenBank/DDBJ databases">
        <title>De novo assembly and phasing of dikaryotic genomes from two isolates of Puccinia coronata f. sp. avenae, the causal agent of oat crown rust.</title>
        <authorList>
            <person name="Miller M.E."/>
            <person name="Zhang Y."/>
            <person name="Omidvar V."/>
            <person name="Sperschneider J."/>
            <person name="Schwessinger B."/>
            <person name="Raley C."/>
            <person name="Palmer J.M."/>
            <person name="Garnica D."/>
            <person name="Upadhyaya N."/>
            <person name="Rathjen J."/>
            <person name="Taylor J.M."/>
            <person name="Park R.F."/>
            <person name="Dodds P.N."/>
            <person name="Hirsch C.D."/>
            <person name="Kianian S.F."/>
            <person name="Figueroa M."/>
        </authorList>
    </citation>
    <scope>NUCLEOTIDE SEQUENCE [LARGE SCALE GENOMIC DNA]</scope>
    <source>
        <strain evidence="3">12NC29</strain>
    </source>
</reference>
<protein>
    <recommendedName>
        <fullName evidence="2">J domain-containing protein</fullName>
    </recommendedName>
</protein>
<dbReference type="PANTHER" id="PTHR44200">
    <property type="entry name" value="DNAJ HOMOLOG SUBFAMILY C MEMBER 7"/>
    <property type="match status" value="1"/>
</dbReference>
<dbReference type="PRINTS" id="PR00625">
    <property type="entry name" value="JDOMAIN"/>
</dbReference>
<feature type="compositionally biased region" description="Polar residues" evidence="1">
    <location>
        <begin position="192"/>
        <end position="202"/>
    </location>
</feature>
<sequence>MEEDMETTLPNQHTIHIHTSSAANGLDQDSDSDIIQLDSPPTTGADPDARKRRRMHSPDPTTASEIIDPPLARKLWEGTYHTLEPHSQKRRRHSDQSLVSDSSPNNTSSTTTLPPPPTAPARKPANKKLREKSPQPDAGTKRSQHPDDDDDSSPLSSDHDHQPQQKRPKRQPSPPNTRSKTKAARSLPKHNIQPTPSSSLPSPNFVLPSATRTEYAVTVEWANKRREEGNVHYQNKQYHLAIVCYTEAINAYPAEPFPGQPRHPGYSASFANIASAFMALGGYETAAANLEASIKAIHLPPLLPQDTRATLIKRVFRLVRCYVALLDGPKAARALAILTRNGLDIQIPHGDANYAEWATLFKRAKFLDELKMEMDLARSTQRWRAALDCVWKLQREILAWGFKLSSAGLPGLWSLWEAEICSRTGKPVEADRILSSFLPSAATKCEYMFNEGLVALARADLLRAGSKFTQVLTVYPAYEPALRMQGLVASSTSSMDAIDACISRKARVEAIAACDKFLSELKDPILATLRIRVETIRCEQLSKECLRDVAVGREFCTRVVSSSIALLSRIGFTSRSMVSKRVFYEPYREYLVRTLLAQARAMHAYPAHYQAQPLYLTLFDLLRSWPNLVLPSVLEEIRSRMEDKSSRPSSGAGAGSSYSDWFHQDPGAQYWQRRNSYFHGSHSHSHDSYSSRNSHSRQSNHAGRASNSSDPKGYYRALGLQKGATGAEIKKAFRALSLKHHPDKGGKTELFQSINQAHSVLSNADLRTKYDLTGR</sequence>
<dbReference type="STRING" id="200324.A0A2N5SK85"/>
<evidence type="ECO:0000259" key="2">
    <source>
        <dbReference type="PROSITE" id="PS50076"/>
    </source>
</evidence>
<keyword evidence="4" id="KW-1185">Reference proteome</keyword>
<dbReference type="AlphaFoldDB" id="A0A2N5SK85"/>
<dbReference type="PROSITE" id="PS00636">
    <property type="entry name" value="DNAJ_1"/>
    <property type="match status" value="1"/>
</dbReference>